<dbReference type="VEuPathDB" id="TriTrypDB:BCY84_17501"/>
<dbReference type="Pfam" id="PF03291">
    <property type="entry name" value="mRNA_G-N7_MeTrfase"/>
    <property type="match status" value="1"/>
</dbReference>
<keyword evidence="1" id="KW-0489">Methyltransferase</keyword>
<dbReference type="SUPFAM" id="SSF50249">
    <property type="entry name" value="Nucleic acid-binding proteins"/>
    <property type="match status" value="1"/>
</dbReference>
<dbReference type="InterPro" id="IPR013846">
    <property type="entry name" value="mRNA_cap_enzyme_C"/>
</dbReference>
<dbReference type="CDD" id="cd02440">
    <property type="entry name" value="AdoMet_MTases"/>
    <property type="match status" value="1"/>
</dbReference>
<evidence type="ECO:0000259" key="8">
    <source>
        <dbReference type="PROSITE" id="PS51562"/>
    </source>
</evidence>
<comment type="catalytic activity">
    <reaction evidence="7">
        <text>a 5'-end (5'-triphosphoguanosine)-ribonucleoside in mRNA + S-adenosyl-L-methionine = a 5'-end (N(7)-methyl 5'-triphosphoguanosine)-ribonucleoside in mRNA + S-adenosyl-L-homocysteine</text>
        <dbReference type="Rhea" id="RHEA:67008"/>
        <dbReference type="Rhea" id="RHEA-COMP:17166"/>
        <dbReference type="Rhea" id="RHEA-COMP:17167"/>
        <dbReference type="ChEBI" id="CHEBI:57856"/>
        <dbReference type="ChEBI" id="CHEBI:59789"/>
        <dbReference type="ChEBI" id="CHEBI:156461"/>
        <dbReference type="ChEBI" id="CHEBI:167617"/>
        <dbReference type="EC" id="2.1.1.56"/>
    </reaction>
</comment>
<keyword evidence="2" id="KW-0507">mRNA processing</keyword>
<dbReference type="GO" id="GO:0004484">
    <property type="term" value="F:mRNA guanylyltransferase activity"/>
    <property type="evidence" value="ECO:0007669"/>
    <property type="project" value="InterPro"/>
</dbReference>
<evidence type="ECO:0000256" key="5">
    <source>
        <dbReference type="ARBA" id="ARBA00022884"/>
    </source>
</evidence>
<accession>A0A7J6XY10</accession>
<dbReference type="SUPFAM" id="SSF53335">
    <property type="entry name" value="S-adenosyl-L-methionine-dependent methyltransferases"/>
    <property type="match status" value="1"/>
</dbReference>
<dbReference type="GO" id="GO:0003723">
    <property type="term" value="F:RNA binding"/>
    <property type="evidence" value="ECO:0007669"/>
    <property type="project" value="UniProtKB-KW"/>
</dbReference>
<gene>
    <name evidence="9" type="ORF">ECC02_008037</name>
</gene>
<name>A0A7J6XY10_TRYCR</name>
<dbReference type="InterPro" id="IPR001339">
    <property type="entry name" value="mRNA_cap_enzyme_adenylation"/>
</dbReference>
<dbReference type="AlphaFoldDB" id="A0A7J6XY10"/>
<dbReference type="InterPro" id="IPR004971">
    <property type="entry name" value="mRNA_G-N7_MeTrfase_dom"/>
</dbReference>
<proteinExistence type="predicted"/>
<dbReference type="PANTHER" id="PTHR12189:SF2">
    <property type="entry name" value="MRNA CAP GUANINE-N7 METHYLTRANSFERASE"/>
    <property type="match status" value="1"/>
</dbReference>
<dbReference type="SUPFAM" id="SSF56091">
    <property type="entry name" value="DNA ligase/mRNA capping enzyme, catalytic domain"/>
    <property type="match status" value="1"/>
</dbReference>
<dbReference type="Gene3D" id="3.40.50.150">
    <property type="entry name" value="Vaccinia Virus protein VP39"/>
    <property type="match status" value="1"/>
</dbReference>
<keyword evidence="5" id="KW-0694">RNA-binding</keyword>
<dbReference type="InterPro" id="IPR029063">
    <property type="entry name" value="SAM-dependent_MTases_sf"/>
</dbReference>
<dbReference type="InterPro" id="IPR012340">
    <property type="entry name" value="NA-bd_OB-fold"/>
</dbReference>
<dbReference type="VEuPathDB" id="TriTrypDB:ECC02_008037"/>
<keyword evidence="4" id="KW-0949">S-adenosyl-L-methionine</keyword>
<organism evidence="9 10">
    <name type="scientific">Trypanosoma cruzi</name>
    <dbReference type="NCBI Taxonomy" id="5693"/>
    <lineage>
        <taxon>Eukaryota</taxon>
        <taxon>Discoba</taxon>
        <taxon>Euglenozoa</taxon>
        <taxon>Kinetoplastea</taxon>
        <taxon>Metakinetoplastina</taxon>
        <taxon>Trypanosomatida</taxon>
        <taxon>Trypanosomatidae</taxon>
        <taxon>Trypanosoma</taxon>
        <taxon>Schizotrypanum</taxon>
    </lineage>
</organism>
<dbReference type="GO" id="GO:0005634">
    <property type="term" value="C:nucleus"/>
    <property type="evidence" value="ECO:0007669"/>
    <property type="project" value="TreeGrafter"/>
</dbReference>
<dbReference type="Gene3D" id="3.30.470.30">
    <property type="entry name" value="DNA ligase/mRNA capping enzyme"/>
    <property type="match status" value="2"/>
</dbReference>
<evidence type="ECO:0000313" key="10">
    <source>
        <dbReference type="Proteomes" id="UP000583944"/>
    </source>
</evidence>
<evidence type="ECO:0000256" key="2">
    <source>
        <dbReference type="ARBA" id="ARBA00022664"/>
    </source>
</evidence>
<dbReference type="Pfam" id="PF03919">
    <property type="entry name" value="mRNA_cap_C"/>
    <property type="match status" value="1"/>
</dbReference>
<keyword evidence="3" id="KW-0808">Transferase</keyword>
<keyword evidence="6" id="KW-0506">mRNA capping</keyword>
<dbReference type="Proteomes" id="UP000583944">
    <property type="component" value="Unassembled WGS sequence"/>
</dbReference>
<dbReference type="CDD" id="cd07895">
    <property type="entry name" value="Adenylation_mRNA_capping"/>
    <property type="match status" value="1"/>
</dbReference>
<evidence type="ECO:0000256" key="1">
    <source>
        <dbReference type="ARBA" id="ARBA00022603"/>
    </source>
</evidence>
<reference evidence="9 10" key="1">
    <citation type="journal article" date="2019" name="Genome Biol. Evol.">
        <title>Nanopore Sequencing Significantly Improves Genome Assembly of the Protozoan Parasite Trypanosoma cruzi.</title>
        <authorList>
            <person name="Diaz-Viraque F."/>
            <person name="Pita S."/>
            <person name="Greif G."/>
            <person name="de Souza R.C.M."/>
            <person name="Iraola G."/>
            <person name="Robello C."/>
        </authorList>
    </citation>
    <scope>NUCLEOTIDE SEQUENCE [LARGE SCALE GENOMIC DNA]</scope>
    <source>
        <strain evidence="9 10">Berenice</strain>
    </source>
</reference>
<dbReference type="InterPro" id="IPR039753">
    <property type="entry name" value="RG7MT1"/>
</dbReference>
<sequence length="1050" mass="118074">MYLRCICNGEGMKSVSSLSQLHNEAEKLFGRRLFFAVDEEFVYSLHCPPPTETQRAGGSVFSVLYRDLVQRTCFRKSSVSTGIPRLLFSYVAEAVLSSRDGEFMGPLCSPLRKSHTAMLRSNQYFLTEKSDGVRAILVSFCVHAFPCWVFRDAEGPSCNILRLDDVAALEEMRQQFFQSATSQSNSRSLQISIGSFYIEGEVSKTSNCEMETFTLKLCPESNSGAFFNGNIIMAERTLGTRHMAYCFDRSMEQAYLLLEEYAAPTLSAFAVDGEMMLALRDLKTKETRPIYSCFDVFRYTPIKDAVGTGVCLTRWPMSKRYDVLRDHIIASIHASENLRTQKPLLHVFAKEMFPVKNFGECVARLRRADTSGNTGGVVYYYDGPHGWTVSDGFIFTPEKFDLVHGASKEQLKWKWPSMLSVDWSLAAIESRTDEYVVDLFFRKRRFGHRPDSVGRSRLSSAMRLLNPFSLRIPTGRSVVAECVFDRHKKSWSIERLRTDKSEPNSVVTVISVLESLVEDITLDVLVGMLGVEDTVSNRDLKSLQEAIDLEEEGKIVSAPESPIEKKTCQLTLRATQSQMQGEHEIHLYWTVRLLSEKQHIPCIHCKVSECSGLGFACPMDDERSKLTENLYIELANAGGSYAWSDFTVSALFDGDTGRWNIVSLHSKGDNRKSTSVGVIEHLQWLLVHGRERVLDVMPVVNTQKPHGMMGEPMGELVEKINSHYACKTRELLSGKNRSVLRKFNNWVKNVLIGNAVSYAQSRSDKDSECGELAVADVCCGRGGDLFKWRAHNPRYLFMVDSCLEAVAEAAGRYSVSKGLSLRIVPQDKSSVGVVAYFTVCDVFDEAGAFTVKLDEFFNQHLKERRLDIVSCQFSLHYGCSTEQRMSCFLRAISKALRPGGVFFGTTVSDVELLRQVAEHGPVFGNSLYSVRFPSETPPDPSFGVQYFISVEESVSELPEYLVPWNRLVALCSSVGLLPVESLGFMEYSDMHYNSPIGQKLRDAVLRGGKRDSDGHALLQLSSEEREAASLFRTFFFVKNLVENEACFVNN</sequence>
<evidence type="ECO:0000313" key="9">
    <source>
        <dbReference type="EMBL" id="KAF5219036.1"/>
    </source>
</evidence>
<dbReference type="GO" id="GO:0005524">
    <property type="term" value="F:ATP binding"/>
    <property type="evidence" value="ECO:0007669"/>
    <property type="project" value="InterPro"/>
</dbReference>
<feature type="domain" description="MRNA cap 0 methyltransferase" evidence="8">
    <location>
        <begin position="735"/>
        <end position="1039"/>
    </location>
</feature>
<dbReference type="GO" id="GO:0004482">
    <property type="term" value="F:mRNA 5'-cap (guanine-N7-)-methyltransferase activity"/>
    <property type="evidence" value="ECO:0007669"/>
    <property type="project" value="UniProtKB-EC"/>
</dbReference>
<dbReference type="Gene3D" id="2.40.50.140">
    <property type="entry name" value="Nucleic acid-binding proteins"/>
    <property type="match status" value="1"/>
</dbReference>
<dbReference type="PANTHER" id="PTHR12189">
    <property type="entry name" value="MRNA GUANINE-7- METHYLTRANSFERASE"/>
    <property type="match status" value="1"/>
</dbReference>
<comment type="caution">
    <text evidence="9">The sequence shown here is derived from an EMBL/GenBank/DDBJ whole genome shotgun (WGS) entry which is preliminary data.</text>
</comment>
<protein>
    <recommendedName>
        <fullName evidence="8">mRNA cap 0 methyltransferase domain-containing protein</fullName>
    </recommendedName>
</protein>
<evidence type="ECO:0000256" key="3">
    <source>
        <dbReference type="ARBA" id="ARBA00022679"/>
    </source>
</evidence>
<dbReference type="EMBL" id="JABDHM010000080">
    <property type="protein sequence ID" value="KAF5219036.1"/>
    <property type="molecule type" value="Genomic_DNA"/>
</dbReference>
<evidence type="ECO:0000256" key="7">
    <source>
        <dbReference type="ARBA" id="ARBA00044712"/>
    </source>
</evidence>
<dbReference type="PROSITE" id="PS51562">
    <property type="entry name" value="RNA_CAP0_MT"/>
    <property type="match status" value="1"/>
</dbReference>
<evidence type="ECO:0000256" key="6">
    <source>
        <dbReference type="ARBA" id="ARBA00023042"/>
    </source>
</evidence>
<evidence type="ECO:0000256" key="4">
    <source>
        <dbReference type="ARBA" id="ARBA00022691"/>
    </source>
</evidence>